<evidence type="ECO:0000256" key="2">
    <source>
        <dbReference type="SAM" id="SignalP"/>
    </source>
</evidence>
<organism evidence="3">
    <name type="scientific">Daucus carota subsp. sativus</name>
    <name type="common">Carrot</name>
    <dbReference type="NCBI Taxonomy" id="79200"/>
    <lineage>
        <taxon>Eukaryota</taxon>
        <taxon>Viridiplantae</taxon>
        <taxon>Streptophyta</taxon>
        <taxon>Embryophyta</taxon>
        <taxon>Tracheophyta</taxon>
        <taxon>Spermatophyta</taxon>
        <taxon>Magnoliopsida</taxon>
        <taxon>eudicotyledons</taxon>
        <taxon>Gunneridae</taxon>
        <taxon>Pentapetalae</taxon>
        <taxon>asterids</taxon>
        <taxon>campanulids</taxon>
        <taxon>Apiales</taxon>
        <taxon>Apiaceae</taxon>
        <taxon>Apioideae</taxon>
        <taxon>Scandiceae</taxon>
        <taxon>Daucinae</taxon>
        <taxon>Daucus</taxon>
        <taxon>Daucus sect. Daucus</taxon>
    </lineage>
</organism>
<dbReference type="PANTHER" id="PTHR34961">
    <property type="entry name" value="TRANSMEMBRANE PROTEIN"/>
    <property type="match status" value="1"/>
</dbReference>
<dbReference type="Gramene" id="KZM84795">
    <property type="protein sequence ID" value="KZM84795"/>
    <property type="gene ID" value="DCAR_027783"/>
</dbReference>
<keyword evidence="2" id="KW-0732">Signal</keyword>
<feature type="compositionally biased region" description="Basic and acidic residues" evidence="1">
    <location>
        <begin position="127"/>
        <end position="138"/>
    </location>
</feature>
<reference evidence="3" key="1">
    <citation type="journal article" date="2016" name="Nat. Genet.">
        <title>A high-quality carrot genome assembly provides new insights into carotenoid accumulation and asterid genome evolution.</title>
        <authorList>
            <person name="Iorizzo M."/>
            <person name="Ellison S."/>
            <person name="Senalik D."/>
            <person name="Zeng P."/>
            <person name="Satapoomin P."/>
            <person name="Huang J."/>
            <person name="Bowman M."/>
            <person name="Iovene M."/>
            <person name="Sanseverino W."/>
            <person name="Cavagnaro P."/>
            <person name="Yildiz M."/>
            <person name="Macko-Podgorni A."/>
            <person name="Moranska E."/>
            <person name="Grzebelus E."/>
            <person name="Grzebelus D."/>
            <person name="Ashrafi H."/>
            <person name="Zheng Z."/>
            <person name="Cheng S."/>
            <person name="Spooner D."/>
            <person name="Van Deynze A."/>
            <person name="Simon P."/>
        </authorList>
    </citation>
    <scope>NUCLEOTIDE SEQUENCE [LARGE SCALE GENOMIC DNA]</scope>
    <source>
        <tissue evidence="3">Leaf</tissue>
    </source>
</reference>
<feature type="compositionally biased region" description="Polar residues" evidence="1">
    <location>
        <begin position="70"/>
        <end position="79"/>
    </location>
</feature>
<dbReference type="EMBL" id="LNRQ01000008">
    <property type="protein sequence ID" value="KZM84795.1"/>
    <property type="molecule type" value="Genomic_DNA"/>
</dbReference>
<dbReference type="PANTHER" id="PTHR34961:SF7">
    <property type="entry name" value="TRANSMEMBRANE PROTEIN"/>
    <property type="match status" value="1"/>
</dbReference>
<dbReference type="KEGG" id="dcr:108199018"/>
<comment type="caution">
    <text evidence="3">The sequence shown here is derived from an EMBL/GenBank/DDBJ whole genome shotgun (WGS) entry which is preliminary data.</text>
</comment>
<feature type="compositionally biased region" description="Basic and acidic residues" evidence="1">
    <location>
        <begin position="91"/>
        <end position="114"/>
    </location>
</feature>
<proteinExistence type="predicted"/>
<evidence type="ECO:0000313" key="3">
    <source>
        <dbReference type="EMBL" id="KZM84795.1"/>
    </source>
</evidence>
<dbReference type="OrthoDB" id="1911637at2759"/>
<dbReference type="OMA" id="HPKEATQ"/>
<name>A0A175YMG6_DAUCS</name>
<feature type="chain" id="PRO_5008044724" evidence="2">
    <location>
        <begin position="22"/>
        <end position="162"/>
    </location>
</feature>
<feature type="compositionally biased region" description="Polar residues" evidence="1">
    <location>
        <begin position="38"/>
        <end position="48"/>
    </location>
</feature>
<sequence>MSKLIYILPLVLLLSLHACKARHLSLNDNRNSRRSHTVVKQNLHSKSLPSLYKETDSEPEVVQAREANSPGANELTNTVMAKDSEQTIPKNDNKKGGEIDISHPKEATQPEGWRRQARSTTESSPSEARETADTKESEIVDDVVAMDYAQPHRKPPIHNRKL</sequence>
<feature type="compositionally biased region" description="Basic residues" evidence="1">
    <location>
        <begin position="151"/>
        <end position="162"/>
    </location>
</feature>
<dbReference type="InterPro" id="IPR049306">
    <property type="entry name" value="GLV1-2"/>
</dbReference>
<evidence type="ECO:0000256" key="1">
    <source>
        <dbReference type="SAM" id="MobiDB-lite"/>
    </source>
</evidence>
<feature type="signal peptide" evidence="2">
    <location>
        <begin position="1"/>
        <end position="21"/>
    </location>
</feature>
<dbReference type="Pfam" id="PF21529">
    <property type="entry name" value="GLV1-2"/>
    <property type="match status" value="1"/>
</dbReference>
<feature type="region of interest" description="Disordered" evidence="1">
    <location>
        <begin position="32"/>
        <end position="162"/>
    </location>
</feature>
<gene>
    <name evidence="3" type="ORF">DCAR_027783</name>
</gene>
<protein>
    <submittedName>
        <fullName evidence="3">Uncharacterized protein</fullName>
    </submittedName>
</protein>
<dbReference type="InterPro" id="IPR053313">
    <property type="entry name" value="RGF"/>
</dbReference>
<accession>A0A175YMG6</accession>
<dbReference type="AlphaFoldDB" id="A0A175YMG6"/>